<proteinExistence type="predicted"/>
<evidence type="ECO:0000313" key="1">
    <source>
        <dbReference type="EMBL" id="TQM84286.1"/>
    </source>
</evidence>
<dbReference type="EMBL" id="VFPP01000001">
    <property type="protein sequence ID" value="TQM84286.1"/>
    <property type="molecule type" value="Genomic_DNA"/>
</dbReference>
<organism evidence="1 2">
    <name type="scientific">Saccharothrix saharensis</name>
    <dbReference type="NCBI Taxonomy" id="571190"/>
    <lineage>
        <taxon>Bacteria</taxon>
        <taxon>Bacillati</taxon>
        <taxon>Actinomycetota</taxon>
        <taxon>Actinomycetes</taxon>
        <taxon>Pseudonocardiales</taxon>
        <taxon>Pseudonocardiaceae</taxon>
        <taxon>Saccharothrix</taxon>
    </lineage>
</organism>
<sequence>MQGGLVALAVGAAGCGGPVAEERAAPTPTAVCTTTYTAADVGEPVGPTSLRVEVRRLPLDPAEEERLRRQRLPLSAHDHAAALDAAGRVRPALERLCGLGEFGLTAARDAITGAGYPANDVYVQPYPEPPGVGYSLHLGDRACVTGHVRPGRVVIDVDGATRDGSCAKEAY</sequence>
<comment type="caution">
    <text evidence="1">The sequence shown here is derived from an EMBL/GenBank/DDBJ whole genome shotgun (WGS) entry which is preliminary data.</text>
</comment>
<name>A0A543JN59_9PSEU</name>
<keyword evidence="2" id="KW-1185">Reference proteome</keyword>
<dbReference type="Proteomes" id="UP000316628">
    <property type="component" value="Unassembled WGS sequence"/>
</dbReference>
<accession>A0A543JN59</accession>
<dbReference type="AlphaFoldDB" id="A0A543JN59"/>
<evidence type="ECO:0000313" key="2">
    <source>
        <dbReference type="Proteomes" id="UP000316628"/>
    </source>
</evidence>
<gene>
    <name evidence="1" type="ORF">FHX81_6729</name>
</gene>
<reference evidence="1 2" key="1">
    <citation type="submission" date="2019-06" db="EMBL/GenBank/DDBJ databases">
        <title>Sequencing the genomes of 1000 actinobacteria strains.</title>
        <authorList>
            <person name="Klenk H.-P."/>
        </authorList>
    </citation>
    <scope>NUCLEOTIDE SEQUENCE [LARGE SCALE GENOMIC DNA]</scope>
    <source>
        <strain evidence="1 2">DSM 45456</strain>
    </source>
</reference>
<protein>
    <submittedName>
        <fullName evidence="1">Uncharacterized protein</fullName>
    </submittedName>
</protein>